<organism evidence="3 4">
    <name type="scientific">Halodesulfovibrio marinisediminis DSM 17456</name>
    <dbReference type="NCBI Taxonomy" id="1121457"/>
    <lineage>
        <taxon>Bacteria</taxon>
        <taxon>Pseudomonadati</taxon>
        <taxon>Thermodesulfobacteriota</taxon>
        <taxon>Desulfovibrionia</taxon>
        <taxon>Desulfovibrionales</taxon>
        <taxon>Desulfovibrionaceae</taxon>
        <taxon>Halodesulfovibrio</taxon>
    </lineage>
</organism>
<evidence type="ECO:0000313" key="4">
    <source>
        <dbReference type="Proteomes" id="UP000184694"/>
    </source>
</evidence>
<dbReference type="STRING" id="1121457.SAMN02745161_0785"/>
<dbReference type="AlphaFoldDB" id="A0A1N6E867"/>
<proteinExistence type="predicted"/>
<reference evidence="4" key="1">
    <citation type="submission" date="2016-11" db="EMBL/GenBank/DDBJ databases">
        <authorList>
            <person name="Varghese N."/>
            <person name="Submissions S."/>
        </authorList>
    </citation>
    <scope>NUCLEOTIDE SEQUENCE [LARGE SCALE GENOMIC DNA]</scope>
    <source>
        <strain evidence="4">DSM 17456</strain>
    </source>
</reference>
<protein>
    <recommendedName>
        <fullName evidence="2">PepSY domain-containing protein</fullName>
    </recommendedName>
</protein>
<dbReference type="EMBL" id="FSRG01000003">
    <property type="protein sequence ID" value="SIN79229.1"/>
    <property type="molecule type" value="Genomic_DNA"/>
</dbReference>
<sequence>MRFFWTRRNYAAGIYVCVFTTIFFLAPLFSEASDFDSAESEGRSLVTVIETMQQQHIEIPNIIFAAEAAGNGVAIGFELTENVIEVTLLRDNEIIRVDCSATTGNVMDISSPEVLHSILTRLFNRYSVLKTAKISLREAIAIAEQAEDGFAYTAHIEYFDSWANYEIQLLANNTILHIIVDPENGRIVGRHRGEFEEQ</sequence>
<evidence type="ECO:0000256" key="1">
    <source>
        <dbReference type="SAM" id="Phobius"/>
    </source>
</evidence>
<feature type="domain" description="PepSY" evidence="2">
    <location>
        <begin position="133"/>
        <end position="190"/>
    </location>
</feature>
<keyword evidence="1" id="KW-0812">Transmembrane</keyword>
<feature type="transmembrane region" description="Helical" evidence="1">
    <location>
        <begin position="12"/>
        <end position="30"/>
    </location>
</feature>
<dbReference type="Pfam" id="PF03413">
    <property type="entry name" value="PepSY"/>
    <property type="match status" value="1"/>
</dbReference>
<name>A0A1N6E867_9BACT</name>
<dbReference type="OrthoDB" id="9918926at2"/>
<keyword evidence="1" id="KW-1133">Transmembrane helix</keyword>
<keyword evidence="1" id="KW-0472">Membrane</keyword>
<evidence type="ECO:0000259" key="2">
    <source>
        <dbReference type="Pfam" id="PF03413"/>
    </source>
</evidence>
<dbReference type="RefSeq" id="WP_074215625.1">
    <property type="nucleotide sequence ID" value="NZ_FSRG01000003.1"/>
</dbReference>
<evidence type="ECO:0000313" key="3">
    <source>
        <dbReference type="EMBL" id="SIN79229.1"/>
    </source>
</evidence>
<dbReference type="Gene3D" id="3.10.450.40">
    <property type="match status" value="1"/>
</dbReference>
<dbReference type="InterPro" id="IPR025711">
    <property type="entry name" value="PepSY"/>
</dbReference>
<accession>A0A1N6E867</accession>
<keyword evidence="4" id="KW-1185">Reference proteome</keyword>
<dbReference type="Proteomes" id="UP000184694">
    <property type="component" value="Unassembled WGS sequence"/>
</dbReference>
<gene>
    <name evidence="3" type="ORF">SAMN02745161_0785</name>
</gene>